<evidence type="ECO:0000256" key="5">
    <source>
        <dbReference type="ARBA" id="ARBA00022679"/>
    </source>
</evidence>
<dbReference type="Pfam" id="PF00512">
    <property type="entry name" value="HisKA"/>
    <property type="match status" value="1"/>
</dbReference>
<dbReference type="InterPro" id="IPR036890">
    <property type="entry name" value="HATPase_C_sf"/>
</dbReference>
<evidence type="ECO:0000256" key="10">
    <source>
        <dbReference type="ARBA" id="ARBA00023136"/>
    </source>
</evidence>
<dbReference type="PANTHER" id="PTHR45436:SF5">
    <property type="entry name" value="SENSOR HISTIDINE KINASE TRCS"/>
    <property type="match status" value="1"/>
</dbReference>
<proteinExistence type="predicted"/>
<keyword evidence="5" id="KW-0808">Transferase</keyword>
<dbReference type="CDD" id="cd00082">
    <property type="entry name" value="HisKA"/>
    <property type="match status" value="1"/>
</dbReference>
<gene>
    <name evidence="14" type="ORF">NDO55_04020</name>
</gene>
<evidence type="ECO:0000313" key="15">
    <source>
        <dbReference type="Proteomes" id="UP001155128"/>
    </source>
</evidence>
<dbReference type="RefSeq" id="WP_252112651.1">
    <property type="nucleotide sequence ID" value="NZ_JAMSHT010000001.1"/>
</dbReference>
<dbReference type="Pfam" id="PF00672">
    <property type="entry name" value="HAMP"/>
    <property type="match status" value="1"/>
</dbReference>
<reference evidence="14" key="1">
    <citation type="submission" date="2022-06" db="EMBL/GenBank/DDBJ databases">
        <title>Sphingomicrobium sedimins sp. nov., a marine bacterium isolated from tidal flat.</title>
        <authorList>
            <person name="Kim C.-H."/>
            <person name="Yoo Y."/>
            <person name="Kim J.-J."/>
        </authorList>
    </citation>
    <scope>NUCLEOTIDE SEQUENCE</scope>
    <source>
        <strain evidence="14">GRR-S6-50</strain>
    </source>
</reference>
<dbReference type="InterPro" id="IPR005467">
    <property type="entry name" value="His_kinase_dom"/>
</dbReference>
<evidence type="ECO:0000313" key="14">
    <source>
        <dbReference type="EMBL" id="MCM8556983.1"/>
    </source>
</evidence>
<dbReference type="EC" id="2.7.13.3" evidence="3"/>
<keyword evidence="9" id="KW-0902">Two-component regulatory system</keyword>
<evidence type="ECO:0000256" key="4">
    <source>
        <dbReference type="ARBA" id="ARBA00022553"/>
    </source>
</evidence>
<dbReference type="PRINTS" id="PR00344">
    <property type="entry name" value="BCTRLSENSOR"/>
</dbReference>
<feature type="transmembrane region" description="Helical" evidence="11">
    <location>
        <begin position="21"/>
        <end position="49"/>
    </location>
</feature>
<evidence type="ECO:0000259" key="13">
    <source>
        <dbReference type="PROSITE" id="PS50885"/>
    </source>
</evidence>
<dbReference type="SMART" id="SM00387">
    <property type="entry name" value="HATPase_c"/>
    <property type="match status" value="1"/>
</dbReference>
<dbReference type="PROSITE" id="PS50109">
    <property type="entry name" value="HIS_KIN"/>
    <property type="match status" value="1"/>
</dbReference>
<comment type="catalytic activity">
    <reaction evidence="1">
        <text>ATP + protein L-histidine = ADP + protein N-phospho-L-histidine.</text>
        <dbReference type="EC" id="2.7.13.3"/>
    </reaction>
</comment>
<dbReference type="SUPFAM" id="SSF55874">
    <property type="entry name" value="ATPase domain of HSP90 chaperone/DNA topoisomerase II/histidine kinase"/>
    <property type="match status" value="1"/>
</dbReference>
<dbReference type="GO" id="GO:0000155">
    <property type="term" value="F:phosphorelay sensor kinase activity"/>
    <property type="evidence" value="ECO:0007669"/>
    <property type="project" value="InterPro"/>
</dbReference>
<sequence>MTSRSKRRLVMPFREKGAPAFWRFWMLVHRILAVNILPILLFTVGVIWLDAYRNQLRDERVARLADNAIAAAEASVRVDADEQGQLLAALGRAEGVRFRLYGADGIPLADSWNAGPVTYELRDPDLLPWHLKAARIIDRGFNGLVGAPSLEPFAEPEVDRAVAWPEISAALQGERIQTRVREAPESTPVFSAAVPLGDGSALLATINDRDYTDMVRRERSSLAIMMAGALLLSVLLSLFLARTIARPLRRIALAAQRVRAGRSREVRVPRLPNRYDEIGALARAVGDMSQALADRIDKIEAFAADVSHELKNPLASLRSAVDSLERIDDPELKNQLLDVVRQDITRLDRLISDISEAARTDAQLTRTPFEPIDLSSLIGNLVDDWRERRETGNAYLEVNDRTNGRAIVQGEPIRLARAIDNLLDNAISFSPPESTVRLTLSRDEDLIYIQVVDEGPGVPEEQRDAIFHRFHSHRPDTSEFGRHSGLGLAIARAIIEGHEGTISVCDRKDGKEGACFMLTLPAEASL</sequence>
<comment type="caution">
    <text evidence="14">The sequence shown here is derived from an EMBL/GenBank/DDBJ whole genome shotgun (WGS) entry which is preliminary data.</text>
</comment>
<evidence type="ECO:0000256" key="2">
    <source>
        <dbReference type="ARBA" id="ARBA00004370"/>
    </source>
</evidence>
<evidence type="ECO:0000256" key="7">
    <source>
        <dbReference type="ARBA" id="ARBA00022777"/>
    </source>
</evidence>
<feature type="domain" description="HAMP" evidence="13">
    <location>
        <begin position="242"/>
        <end position="297"/>
    </location>
</feature>
<dbReference type="PANTHER" id="PTHR45436">
    <property type="entry name" value="SENSOR HISTIDINE KINASE YKOH"/>
    <property type="match status" value="1"/>
</dbReference>
<dbReference type="CDD" id="cd00075">
    <property type="entry name" value="HATPase"/>
    <property type="match status" value="1"/>
</dbReference>
<dbReference type="InterPro" id="IPR003661">
    <property type="entry name" value="HisK_dim/P_dom"/>
</dbReference>
<dbReference type="InterPro" id="IPR003594">
    <property type="entry name" value="HATPase_dom"/>
</dbReference>
<dbReference type="Pfam" id="PF02518">
    <property type="entry name" value="HATPase_c"/>
    <property type="match status" value="1"/>
</dbReference>
<dbReference type="CDD" id="cd06225">
    <property type="entry name" value="HAMP"/>
    <property type="match status" value="1"/>
</dbReference>
<dbReference type="Proteomes" id="UP001155128">
    <property type="component" value="Unassembled WGS sequence"/>
</dbReference>
<name>A0A9X2EFH3_9SPHN</name>
<keyword evidence="8 11" id="KW-1133">Transmembrane helix</keyword>
<organism evidence="14 15">
    <name type="scientific">Sphingomicrobium sediminis</name>
    <dbReference type="NCBI Taxonomy" id="2950949"/>
    <lineage>
        <taxon>Bacteria</taxon>
        <taxon>Pseudomonadati</taxon>
        <taxon>Pseudomonadota</taxon>
        <taxon>Alphaproteobacteria</taxon>
        <taxon>Sphingomonadales</taxon>
        <taxon>Sphingomonadaceae</taxon>
        <taxon>Sphingomicrobium</taxon>
    </lineage>
</organism>
<evidence type="ECO:0000259" key="12">
    <source>
        <dbReference type="PROSITE" id="PS50109"/>
    </source>
</evidence>
<dbReference type="Gene3D" id="1.10.287.130">
    <property type="match status" value="1"/>
</dbReference>
<dbReference type="SMART" id="SM00304">
    <property type="entry name" value="HAMP"/>
    <property type="match status" value="1"/>
</dbReference>
<evidence type="ECO:0000256" key="11">
    <source>
        <dbReference type="SAM" id="Phobius"/>
    </source>
</evidence>
<protein>
    <recommendedName>
        <fullName evidence="3">histidine kinase</fullName>
        <ecNumber evidence="3">2.7.13.3</ecNumber>
    </recommendedName>
</protein>
<dbReference type="Gene3D" id="6.10.340.10">
    <property type="match status" value="1"/>
</dbReference>
<dbReference type="GO" id="GO:0016020">
    <property type="term" value="C:membrane"/>
    <property type="evidence" value="ECO:0007669"/>
    <property type="project" value="UniProtKB-SubCell"/>
</dbReference>
<feature type="transmembrane region" description="Helical" evidence="11">
    <location>
        <begin position="222"/>
        <end position="241"/>
    </location>
</feature>
<keyword evidence="10 11" id="KW-0472">Membrane</keyword>
<feature type="domain" description="Histidine kinase" evidence="12">
    <location>
        <begin position="305"/>
        <end position="524"/>
    </location>
</feature>
<dbReference type="PROSITE" id="PS50885">
    <property type="entry name" value="HAMP"/>
    <property type="match status" value="1"/>
</dbReference>
<dbReference type="InterPro" id="IPR004358">
    <property type="entry name" value="Sig_transdc_His_kin-like_C"/>
</dbReference>
<dbReference type="GO" id="GO:0005524">
    <property type="term" value="F:ATP binding"/>
    <property type="evidence" value="ECO:0007669"/>
    <property type="project" value="UniProtKB-KW"/>
</dbReference>
<dbReference type="EMBL" id="JAMSHT010000001">
    <property type="protein sequence ID" value="MCM8556983.1"/>
    <property type="molecule type" value="Genomic_DNA"/>
</dbReference>
<evidence type="ECO:0000256" key="6">
    <source>
        <dbReference type="ARBA" id="ARBA00022692"/>
    </source>
</evidence>
<evidence type="ECO:0000256" key="8">
    <source>
        <dbReference type="ARBA" id="ARBA00022989"/>
    </source>
</evidence>
<accession>A0A9X2EFH3</accession>
<dbReference type="InterPro" id="IPR036097">
    <property type="entry name" value="HisK_dim/P_sf"/>
</dbReference>
<dbReference type="InterPro" id="IPR050428">
    <property type="entry name" value="TCS_sensor_his_kinase"/>
</dbReference>
<keyword evidence="15" id="KW-1185">Reference proteome</keyword>
<keyword evidence="7" id="KW-0418">Kinase</keyword>
<dbReference type="AlphaFoldDB" id="A0A9X2EFH3"/>
<dbReference type="SUPFAM" id="SSF158472">
    <property type="entry name" value="HAMP domain-like"/>
    <property type="match status" value="1"/>
</dbReference>
<keyword evidence="4" id="KW-0597">Phosphoprotein</keyword>
<evidence type="ECO:0000256" key="3">
    <source>
        <dbReference type="ARBA" id="ARBA00012438"/>
    </source>
</evidence>
<evidence type="ECO:0000256" key="1">
    <source>
        <dbReference type="ARBA" id="ARBA00000085"/>
    </source>
</evidence>
<dbReference type="InterPro" id="IPR003660">
    <property type="entry name" value="HAMP_dom"/>
</dbReference>
<comment type="subcellular location">
    <subcellularLocation>
        <location evidence="2">Membrane</location>
    </subcellularLocation>
</comment>
<dbReference type="Gene3D" id="3.30.565.10">
    <property type="entry name" value="Histidine kinase-like ATPase, C-terminal domain"/>
    <property type="match status" value="1"/>
</dbReference>
<dbReference type="SMART" id="SM00388">
    <property type="entry name" value="HisKA"/>
    <property type="match status" value="1"/>
</dbReference>
<evidence type="ECO:0000256" key="9">
    <source>
        <dbReference type="ARBA" id="ARBA00023012"/>
    </source>
</evidence>
<keyword evidence="6 11" id="KW-0812">Transmembrane</keyword>
<keyword evidence="14" id="KW-0547">Nucleotide-binding</keyword>
<dbReference type="SUPFAM" id="SSF47384">
    <property type="entry name" value="Homodimeric domain of signal transducing histidine kinase"/>
    <property type="match status" value="1"/>
</dbReference>
<keyword evidence="14" id="KW-0067">ATP-binding</keyword>